<dbReference type="Pfam" id="PF14042">
    <property type="entry name" value="DUF4247"/>
    <property type="match status" value="1"/>
</dbReference>
<reference evidence="3" key="1">
    <citation type="submission" date="2021-01" db="EMBL/GenBank/DDBJ databases">
        <title>Genomic Encyclopedia of Type Strains, Phase IV (KMG-IV): sequencing the most valuable type-strain genomes for metagenomic binning, comparative biology and taxonomic classification.</title>
        <authorList>
            <person name="Goeker M."/>
        </authorList>
    </citation>
    <scope>NUCLEOTIDE SEQUENCE</scope>
    <source>
        <strain evidence="3">DSM 23230</strain>
    </source>
</reference>
<gene>
    <name evidence="3" type="ORF">JOC47_001545</name>
</gene>
<evidence type="ECO:0000313" key="4">
    <source>
        <dbReference type="Proteomes" id="UP000774000"/>
    </source>
</evidence>
<keyword evidence="2" id="KW-1133">Transmembrane helix</keyword>
<evidence type="ECO:0000256" key="2">
    <source>
        <dbReference type="SAM" id="Phobius"/>
    </source>
</evidence>
<dbReference type="EMBL" id="JAFBDQ010000006">
    <property type="protein sequence ID" value="MBM7556694.1"/>
    <property type="molecule type" value="Genomic_DNA"/>
</dbReference>
<keyword evidence="4" id="KW-1185">Reference proteome</keyword>
<comment type="caution">
    <text evidence="3">The sequence shown here is derived from an EMBL/GenBank/DDBJ whole genome shotgun (WGS) entry which is preliminary data.</text>
</comment>
<protein>
    <submittedName>
        <fullName evidence="3">Na+-transporting methylmalonyl-CoA/oxaloacetate decarboxylase gamma subunit</fullName>
    </submittedName>
</protein>
<dbReference type="InterPro" id="IPR025341">
    <property type="entry name" value="DUF4247"/>
</dbReference>
<accession>A0A938XRY7</accession>
<proteinExistence type="predicted"/>
<dbReference type="AlphaFoldDB" id="A0A938XRY7"/>
<sequence>MKFFNQEISVFLFLLIIVPIIIGCSYVVFSYNDIEDEIEDNFTLKEKINDDVKIFKSKQDVDKTVDEITTLVKPYDQADEPSGKTVLLYQDEVVIVKPSPDGNSLIEVCEHDDAHRRHTNIITTHWGSRMRNGNIGNPPSRSGGFGFGK</sequence>
<keyword evidence="2" id="KW-0812">Transmembrane</keyword>
<dbReference type="PROSITE" id="PS51257">
    <property type="entry name" value="PROKAR_LIPOPROTEIN"/>
    <property type="match status" value="1"/>
</dbReference>
<keyword evidence="2" id="KW-0472">Membrane</keyword>
<organism evidence="3 4">
    <name type="scientific">Halanaerobacter jeridensis</name>
    <dbReference type="NCBI Taxonomy" id="706427"/>
    <lineage>
        <taxon>Bacteria</taxon>
        <taxon>Bacillati</taxon>
        <taxon>Bacillota</taxon>
        <taxon>Clostridia</taxon>
        <taxon>Halanaerobiales</taxon>
        <taxon>Halobacteroidaceae</taxon>
        <taxon>Halanaerobacter</taxon>
    </lineage>
</organism>
<feature type="transmembrane region" description="Helical" evidence="2">
    <location>
        <begin position="12"/>
        <end position="31"/>
    </location>
</feature>
<evidence type="ECO:0000313" key="3">
    <source>
        <dbReference type="EMBL" id="MBM7556694.1"/>
    </source>
</evidence>
<feature type="region of interest" description="Disordered" evidence="1">
    <location>
        <begin position="128"/>
        <end position="149"/>
    </location>
</feature>
<name>A0A938XRY7_9FIRM</name>
<dbReference type="RefSeq" id="WP_204701464.1">
    <property type="nucleotide sequence ID" value="NZ_JAFBDQ010000006.1"/>
</dbReference>
<dbReference type="Proteomes" id="UP000774000">
    <property type="component" value="Unassembled WGS sequence"/>
</dbReference>
<evidence type="ECO:0000256" key="1">
    <source>
        <dbReference type="SAM" id="MobiDB-lite"/>
    </source>
</evidence>